<keyword evidence="3" id="KW-0474">Menaquinone biosynthesis</keyword>
<dbReference type="GO" id="GO:0016020">
    <property type="term" value="C:membrane"/>
    <property type="evidence" value="ECO:0007669"/>
    <property type="project" value="UniProtKB-SubCell"/>
</dbReference>
<evidence type="ECO:0000256" key="8">
    <source>
        <dbReference type="SAM" id="Phobius"/>
    </source>
</evidence>
<feature type="transmembrane region" description="Helical" evidence="8">
    <location>
        <begin position="167"/>
        <end position="185"/>
    </location>
</feature>
<comment type="pathway">
    <text evidence="2">Quinol/quinone metabolism; menaquinone biosynthesis.</text>
</comment>
<evidence type="ECO:0000256" key="2">
    <source>
        <dbReference type="ARBA" id="ARBA00004863"/>
    </source>
</evidence>
<evidence type="ECO:0000256" key="7">
    <source>
        <dbReference type="ARBA" id="ARBA00023136"/>
    </source>
</evidence>
<keyword evidence="6 8" id="KW-1133">Transmembrane helix</keyword>
<feature type="transmembrane region" description="Helical" evidence="8">
    <location>
        <begin position="6"/>
        <end position="25"/>
    </location>
</feature>
<dbReference type="PIRSF" id="PIRSF005355">
    <property type="entry name" value="UBIAD1"/>
    <property type="match status" value="1"/>
</dbReference>
<dbReference type="UniPathway" id="UPA00079"/>
<dbReference type="PANTHER" id="PTHR13929:SF0">
    <property type="entry name" value="UBIA PRENYLTRANSFERASE DOMAIN-CONTAINING PROTEIN 1"/>
    <property type="match status" value="1"/>
</dbReference>
<evidence type="ECO:0000256" key="5">
    <source>
        <dbReference type="ARBA" id="ARBA00022692"/>
    </source>
</evidence>
<feature type="transmembrane region" description="Helical" evidence="8">
    <location>
        <begin position="270"/>
        <end position="294"/>
    </location>
</feature>
<dbReference type="PANTHER" id="PTHR13929">
    <property type="entry name" value="1,4-DIHYDROXY-2-NAPHTHOATE OCTAPRENYLTRANSFERASE"/>
    <property type="match status" value="1"/>
</dbReference>
<comment type="subcellular location">
    <subcellularLocation>
        <location evidence="1">Membrane</location>
        <topology evidence="1">Multi-pass membrane protein</topology>
    </subcellularLocation>
</comment>
<evidence type="ECO:0000256" key="3">
    <source>
        <dbReference type="ARBA" id="ARBA00022428"/>
    </source>
</evidence>
<dbReference type="Gene3D" id="1.10.357.140">
    <property type="entry name" value="UbiA prenyltransferase"/>
    <property type="match status" value="1"/>
</dbReference>
<dbReference type="GO" id="GO:0042371">
    <property type="term" value="P:vitamin K biosynthetic process"/>
    <property type="evidence" value="ECO:0007669"/>
    <property type="project" value="TreeGrafter"/>
</dbReference>
<protein>
    <submittedName>
        <fullName evidence="9">Prenyltransferase</fullName>
    </submittedName>
</protein>
<sequence length="295" mass="32781">MKYFIATRPYVVSASLIPFTIGAFLSIHSGHFVVLTYIIAALSLMFIHFGSNSANDYFDYKNNIDRPGTFGSGGSRLLIRGKITVQEERWVMITCFILSVFFGMIVVLIAGLPILWFGIAGILGGYFYTAKPISLKYHGFSVPSIFIIYGILTTLGGQYLMAHTLTLTGLIFSIIIGLPVTNIVLANEIRDTENDKIVGIKSLTILFGEITGVWLYIMIFLLQYILLSYEIMVKNLSMWVLLAFVAIPIYLFVIVKLFSKVHGKLKAKDIANADFLSSMGQLLFGLSIIIGLSIR</sequence>
<evidence type="ECO:0000256" key="4">
    <source>
        <dbReference type="ARBA" id="ARBA00022679"/>
    </source>
</evidence>
<evidence type="ECO:0000313" key="9">
    <source>
        <dbReference type="EMBL" id="HGE75655.1"/>
    </source>
</evidence>
<evidence type="ECO:0000256" key="1">
    <source>
        <dbReference type="ARBA" id="ARBA00004141"/>
    </source>
</evidence>
<dbReference type="InterPro" id="IPR000537">
    <property type="entry name" value="UbiA_prenyltransferase"/>
</dbReference>
<proteinExistence type="predicted"/>
<dbReference type="GO" id="GO:0004659">
    <property type="term" value="F:prenyltransferase activity"/>
    <property type="evidence" value="ECO:0007669"/>
    <property type="project" value="InterPro"/>
</dbReference>
<reference evidence="9" key="1">
    <citation type="journal article" date="2020" name="mSystems">
        <title>Genome- and Community-Level Interaction Insights into Carbon Utilization and Element Cycling Functions of Hydrothermarchaeota in Hydrothermal Sediment.</title>
        <authorList>
            <person name="Zhou Z."/>
            <person name="Liu Y."/>
            <person name="Xu W."/>
            <person name="Pan J."/>
            <person name="Luo Z.H."/>
            <person name="Li M."/>
        </authorList>
    </citation>
    <scope>NUCLEOTIDE SEQUENCE [LARGE SCALE GENOMIC DNA]</scope>
    <source>
        <strain evidence="9">SpSt-966</strain>
    </source>
</reference>
<keyword evidence="4 9" id="KW-0808">Transferase</keyword>
<evidence type="ECO:0000256" key="6">
    <source>
        <dbReference type="ARBA" id="ARBA00022989"/>
    </source>
</evidence>
<feature type="transmembrane region" description="Helical" evidence="8">
    <location>
        <begin position="140"/>
        <end position="161"/>
    </location>
</feature>
<gene>
    <name evidence="9" type="ORF">ENX73_05975</name>
</gene>
<dbReference type="InterPro" id="IPR044878">
    <property type="entry name" value="UbiA_sf"/>
</dbReference>
<organism evidence="9">
    <name type="scientific">Mesoaciditoga lauensis</name>
    <dbReference type="NCBI Taxonomy" id="1495039"/>
    <lineage>
        <taxon>Bacteria</taxon>
        <taxon>Thermotogati</taxon>
        <taxon>Thermotogota</taxon>
        <taxon>Thermotogae</taxon>
        <taxon>Mesoaciditogales</taxon>
        <taxon>Mesoaciditogaceae</taxon>
        <taxon>Mesoaciditoga</taxon>
    </lineage>
</organism>
<name>A0A7V3RFF9_9BACT</name>
<comment type="caution">
    <text evidence="9">The sequence shown here is derived from an EMBL/GenBank/DDBJ whole genome shotgun (WGS) entry which is preliminary data.</text>
</comment>
<dbReference type="InterPro" id="IPR026046">
    <property type="entry name" value="UBIAD1"/>
</dbReference>
<dbReference type="GO" id="GO:0009234">
    <property type="term" value="P:menaquinone biosynthetic process"/>
    <property type="evidence" value="ECO:0007669"/>
    <property type="project" value="UniProtKB-UniPathway"/>
</dbReference>
<feature type="transmembrane region" description="Helical" evidence="8">
    <location>
        <begin position="238"/>
        <end position="258"/>
    </location>
</feature>
<dbReference type="AlphaFoldDB" id="A0A7V3RFF9"/>
<keyword evidence="5 8" id="KW-0812">Transmembrane</keyword>
<dbReference type="CDD" id="cd13962">
    <property type="entry name" value="PT_UbiA_UBIAD1"/>
    <property type="match status" value="1"/>
</dbReference>
<dbReference type="Gene3D" id="1.20.120.1780">
    <property type="entry name" value="UbiA prenyltransferase"/>
    <property type="match status" value="1"/>
</dbReference>
<feature type="transmembrane region" description="Helical" evidence="8">
    <location>
        <begin position="206"/>
        <end position="226"/>
    </location>
</feature>
<feature type="transmembrane region" description="Helical" evidence="8">
    <location>
        <begin position="32"/>
        <end position="51"/>
    </location>
</feature>
<keyword evidence="7 8" id="KW-0472">Membrane</keyword>
<accession>A0A7V3RFF9</accession>
<feature type="transmembrane region" description="Helical" evidence="8">
    <location>
        <begin position="96"/>
        <end position="128"/>
    </location>
</feature>
<dbReference type="Pfam" id="PF01040">
    <property type="entry name" value="UbiA"/>
    <property type="match status" value="1"/>
</dbReference>
<dbReference type="EMBL" id="DTPE01000237">
    <property type="protein sequence ID" value="HGE75655.1"/>
    <property type="molecule type" value="Genomic_DNA"/>
</dbReference>